<feature type="region of interest" description="Disordered" evidence="1">
    <location>
        <begin position="64"/>
        <end position="83"/>
    </location>
</feature>
<evidence type="ECO:0008006" key="5">
    <source>
        <dbReference type="Google" id="ProtNLM"/>
    </source>
</evidence>
<dbReference type="GeneID" id="37267214"/>
<dbReference type="Proteomes" id="UP000245946">
    <property type="component" value="Unassembled WGS sequence"/>
</dbReference>
<accession>A0A316ZBH3</accession>
<feature type="signal peptide" evidence="2">
    <location>
        <begin position="1"/>
        <end position="22"/>
    </location>
</feature>
<evidence type="ECO:0000313" key="4">
    <source>
        <dbReference type="Proteomes" id="UP000245946"/>
    </source>
</evidence>
<proteinExistence type="predicted"/>
<sequence length="160" mass="16939">MRRRSAALAGLTCAHRLGGAAGAASGCAPSLSPCRHRTRFGRCGSTRGVSASHARRCQERATALARTHEAGRSSAEASAPRARLLAPVDAVRRTTASAPQPLSPQHQRVAGPGCSLCMCVGEPAFIRKGRTSAAFSRREPLLRGLENSSEACPPFVRRRR</sequence>
<dbReference type="EMBL" id="KZ819290">
    <property type="protein sequence ID" value="PWN98646.1"/>
    <property type="molecule type" value="Genomic_DNA"/>
</dbReference>
<feature type="compositionally biased region" description="Low complexity" evidence="1">
    <location>
        <begin position="72"/>
        <end position="83"/>
    </location>
</feature>
<feature type="chain" id="PRO_5016410845" description="Secreted protein" evidence="2">
    <location>
        <begin position="23"/>
        <end position="160"/>
    </location>
</feature>
<gene>
    <name evidence="3" type="ORF">FA09DRAFT_246670</name>
</gene>
<evidence type="ECO:0000256" key="2">
    <source>
        <dbReference type="SAM" id="SignalP"/>
    </source>
</evidence>
<name>A0A316ZBH3_9BASI</name>
<evidence type="ECO:0000313" key="3">
    <source>
        <dbReference type="EMBL" id="PWN98646.1"/>
    </source>
</evidence>
<reference evidence="3 4" key="1">
    <citation type="journal article" date="2018" name="Mol. Biol. Evol.">
        <title>Broad Genomic Sampling Reveals a Smut Pathogenic Ancestry of the Fungal Clade Ustilaginomycotina.</title>
        <authorList>
            <person name="Kijpornyongpan T."/>
            <person name="Mondo S.J."/>
            <person name="Barry K."/>
            <person name="Sandor L."/>
            <person name="Lee J."/>
            <person name="Lipzen A."/>
            <person name="Pangilinan J."/>
            <person name="LaButti K."/>
            <person name="Hainaut M."/>
            <person name="Henrissat B."/>
            <person name="Grigoriev I.V."/>
            <person name="Spatafora J.W."/>
            <person name="Aime M.C."/>
        </authorList>
    </citation>
    <scope>NUCLEOTIDE SEQUENCE [LARGE SCALE GENOMIC DNA]</scope>
    <source>
        <strain evidence="3 4">MCA 4186</strain>
    </source>
</reference>
<protein>
    <recommendedName>
        <fullName evidence="5">Secreted protein</fullName>
    </recommendedName>
</protein>
<keyword evidence="4" id="KW-1185">Reference proteome</keyword>
<organism evidence="3 4">
    <name type="scientific">Tilletiopsis washingtonensis</name>
    <dbReference type="NCBI Taxonomy" id="58919"/>
    <lineage>
        <taxon>Eukaryota</taxon>
        <taxon>Fungi</taxon>
        <taxon>Dikarya</taxon>
        <taxon>Basidiomycota</taxon>
        <taxon>Ustilaginomycotina</taxon>
        <taxon>Exobasidiomycetes</taxon>
        <taxon>Entylomatales</taxon>
        <taxon>Entylomatales incertae sedis</taxon>
        <taxon>Tilletiopsis</taxon>
    </lineage>
</organism>
<evidence type="ECO:0000256" key="1">
    <source>
        <dbReference type="SAM" id="MobiDB-lite"/>
    </source>
</evidence>
<dbReference type="AlphaFoldDB" id="A0A316ZBH3"/>
<dbReference type="PROSITE" id="PS51257">
    <property type="entry name" value="PROKAR_LIPOPROTEIN"/>
    <property type="match status" value="1"/>
</dbReference>
<dbReference type="RefSeq" id="XP_025598925.1">
    <property type="nucleotide sequence ID" value="XM_025739668.1"/>
</dbReference>
<keyword evidence="2" id="KW-0732">Signal</keyword>